<feature type="domain" description="Methyltransferase" evidence="1">
    <location>
        <begin position="52"/>
        <end position="148"/>
    </location>
</feature>
<dbReference type="InterPro" id="IPR029063">
    <property type="entry name" value="SAM-dependent_MTases_sf"/>
</dbReference>
<dbReference type="SUPFAM" id="SSF53335">
    <property type="entry name" value="S-adenosyl-L-methionine-dependent methyltransferases"/>
    <property type="match status" value="1"/>
</dbReference>
<gene>
    <name evidence="2" type="ORF">C7378_1578</name>
</gene>
<name>A0A4R1L6X2_9BACT</name>
<proteinExistence type="predicted"/>
<dbReference type="PANTHER" id="PTHR12843:SF5">
    <property type="entry name" value="EEF1A LYSINE METHYLTRANSFERASE 2"/>
    <property type="match status" value="1"/>
</dbReference>
<dbReference type="Pfam" id="PF13649">
    <property type="entry name" value="Methyltransf_25"/>
    <property type="match status" value="1"/>
</dbReference>
<organism evidence="2 3">
    <name type="scientific">Acidipila rosea</name>
    <dbReference type="NCBI Taxonomy" id="768535"/>
    <lineage>
        <taxon>Bacteria</taxon>
        <taxon>Pseudomonadati</taxon>
        <taxon>Acidobacteriota</taxon>
        <taxon>Terriglobia</taxon>
        <taxon>Terriglobales</taxon>
        <taxon>Acidobacteriaceae</taxon>
        <taxon>Acidipila</taxon>
    </lineage>
</organism>
<dbReference type="EMBL" id="SMGK01000002">
    <property type="protein sequence ID" value="TCK73958.1"/>
    <property type="molecule type" value="Genomic_DNA"/>
</dbReference>
<dbReference type="AlphaFoldDB" id="A0A4R1L6X2"/>
<dbReference type="PANTHER" id="PTHR12843">
    <property type="entry name" value="PROTEIN-LYSINE N-METHYLTRANSFERASE METTL10"/>
    <property type="match status" value="1"/>
</dbReference>
<protein>
    <submittedName>
        <fullName evidence="2">Methyltransferase family protein</fullName>
    </submittedName>
</protein>
<dbReference type="Proteomes" id="UP000295210">
    <property type="component" value="Unassembled WGS sequence"/>
</dbReference>
<keyword evidence="2" id="KW-0489">Methyltransferase</keyword>
<dbReference type="Gene3D" id="3.40.50.150">
    <property type="entry name" value="Vaccinia Virus protein VP39"/>
    <property type="match status" value="1"/>
</dbReference>
<reference evidence="2 3" key="1">
    <citation type="submission" date="2019-03" db="EMBL/GenBank/DDBJ databases">
        <title>Genomic Encyclopedia of Type Strains, Phase IV (KMG-IV): sequencing the most valuable type-strain genomes for metagenomic binning, comparative biology and taxonomic classification.</title>
        <authorList>
            <person name="Goeker M."/>
        </authorList>
    </citation>
    <scope>NUCLEOTIDE SEQUENCE [LARGE SCALE GENOMIC DNA]</scope>
    <source>
        <strain evidence="2 3">DSM 103428</strain>
    </source>
</reference>
<evidence type="ECO:0000313" key="3">
    <source>
        <dbReference type="Proteomes" id="UP000295210"/>
    </source>
</evidence>
<accession>A0A4R1L6X2</accession>
<sequence>MRPVPDSAAESAAHWDSVYGRKSYCEMSWYSAHLTRSLELIDRFAPDRRSAIFEVGAGQSSILEDLAARGYANLAAIDLSRVALEALQARMGALAMRVQWLTADICTANLPPQHFDLWHDRAVFHFLTESSQRTAYAANAARAIKPGGHLMMQTFGPEGPLKCSGLETVRYDAEMLAAEFEDGFELREHGLDVHQTPSGATQQFLYAVLRRKS</sequence>
<dbReference type="CDD" id="cd02440">
    <property type="entry name" value="AdoMet_MTases"/>
    <property type="match status" value="1"/>
</dbReference>
<keyword evidence="2" id="KW-0808">Transferase</keyword>
<dbReference type="GO" id="GO:0008168">
    <property type="term" value="F:methyltransferase activity"/>
    <property type="evidence" value="ECO:0007669"/>
    <property type="project" value="UniProtKB-KW"/>
</dbReference>
<evidence type="ECO:0000313" key="2">
    <source>
        <dbReference type="EMBL" id="TCK73958.1"/>
    </source>
</evidence>
<comment type="caution">
    <text evidence="2">The sequence shown here is derived from an EMBL/GenBank/DDBJ whole genome shotgun (WGS) entry which is preliminary data.</text>
</comment>
<dbReference type="GO" id="GO:0032259">
    <property type="term" value="P:methylation"/>
    <property type="evidence" value="ECO:0007669"/>
    <property type="project" value="UniProtKB-KW"/>
</dbReference>
<dbReference type="InterPro" id="IPR041698">
    <property type="entry name" value="Methyltransf_25"/>
</dbReference>
<evidence type="ECO:0000259" key="1">
    <source>
        <dbReference type="Pfam" id="PF13649"/>
    </source>
</evidence>
<keyword evidence="3" id="KW-1185">Reference proteome</keyword>